<protein>
    <recommendedName>
        <fullName evidence="11">Fluoride-specific ion channel</fullName>
    </recommendedName>
</protein>
<keyword evidence="6" id="KW-0813">Transport</keyword>
<evidence type="ECO:0000256" key="5">
    <source>
        <dbReference type="ARBA" id="ARBA00022989"/>
    </source>
</evidence>
<organism evidence="12 13">
    <name type="scientific">Rhodopirellula sallentina SM41</name>
    <dbReference type="NCBI Taxonomy" id="1263870"/>
    <lineage>
        <taxon>Bacteria</taxon>
        <taxon>Pseudomonadati</taxon>
        <taxon>Planctomycetota</taxon>
        <taxon>Planctomycetia</taxon>
        <taxon>Pirellulales</taxon>
        <taxon>Pirellulaceae</taxon>
        <taxon>Rhodopirellula</taxon>
    </lineage>
</organism>
<feature type="transmembrane region" description="Helical" evidence="11">
    <location>
        <begin position="7"/>
        <end position="24"/>
    </location>
</feature>
<evidence type="ECO:0000256" key="6">
    <source>
        <dbReference type="ARBA" id="ARBA00023065"/>
    </source>
</evidence>
<keyword evidence="4 11" id="KW-0812">Transmembrane</keyword>
<comment type="similarity">
    <text evidence="9 11">Belongs to the fluoride channel Fluc/FEX (TC 1.A.43) family.</text>
</comment>
<proteinExistence type="inferred from homology"/>
<evidence type="ECO:0000256" key="7">
    <source>
        <dbReference type="ARBA" id="ARBA00023136"/>
    </source>
</evidence>
<evidence type="ECO:0000256" key="9">
    <source>
        <dbReference type="ARBA" id="ARBA00035120"/>
    </source>
</evidence>
<keyword evidence="7 11" id="KW-0472">Membrane</keyword>
<dbReference type="GO" id="GO:0005886">
    <property type="term" value="C:plasma membrane"/>
    <property type="evidence" value="ECO:0007669"/>
    <property type="project" value="UniProtKB-SubCell"/>
</dbReference>
<comment type="catalytic activity">
    <reaction evidence="10">
        <text>fluoride(in) = fluoride(out)</text>
        <dbReference type="Rhea" id="RHEA:76159"/>
        <dbReference type="ChEBI" id="CHEBI:17051"/>
    </reaction>
    <physiologicalReaction direction="left-to-right" evidence="10">
        <dbReference type="Rhea" id="RHEA:76160"/>
    </physiologicalReaction>
</comment>
<feature type="transmembrane region" description="Helical" evidence="11">
    <location>
        <begin position="79"/>
        <end position="98"/>
    </location>
</feature>
<keyword evidence="5 11" id="KW-1133">Transmembrane helix</keyword>
<keyword evidence="13" id="KW-1185">Reference proteome</keyword>
<evidence type="ECO:0000256" key="11">
    <source>
        <dbReference type="RuleBase" id="RU004340"/>
    </source>
</evidence>
<dbReference type="GO" id="GO:0034220">
    <property type="term" value="P:monoatomic ion transmembrane transport"/>
    <property type="evidence" value="ECO:0007669"/>
    <property type="project" value="UniProtKB-KW"/>
</dbReference>
<comment type="subcellular location">
    <subcellularLocation>
        <location evidence="1">Cell membrane</location>
        <topology evidence="1">Multi-pass membrane protein</topology>
    </subcellularLocation>
</comment>
<name>M5U9J4_9BACT</name>
<sequence length="103" mass="10422">MGGGASFAMTIANLCGCLILGGLYQWVETLAAVGETPMNPRVLLAIRVGFLGSLTTFSTLVGDAAVLGTEGKASVSLTLMSVNLIGGCTLFLLAAASVREVLS</sequence>
<dbReference type="AlphaFoldDB" id="M5U9J4"/>
<dbReference type="InterPro" id="IPR003691">
    <property type="entry name" value="FluC"/>
</dbReference>
<evidence type="ECO:0000256" key="3">
    <source>
        <dbReference type="ARBA" id="ARBA00022519"/>
    </source>
</evidence>
<dbReference type="PATRIC" id="fig|1263870.3.peg.491"/>
<evidence type="ECO:0000256" key="10">
    <source>
        <dbReference type="ARBA" id="ARBA00035585"/>
    </source>
</evidence>
<accession>M5U9J4</accession>
<comment type="function">
    <text evidence="11">Important for reducing fluoride concentration in the cell, thus reducing its toxicity.</text>
</comment>
<keyword evidence="2 11" id="KW-1003">Cell membrane</keyword>
<keyword evidence="3" id="KW-0997">Cell inner membrane</keyword>
<dbReference type="Proteomes" id="UP000011885">
    <property type="component" value="Unassembled WGS sequence"/>
</dbReference>
<dbReference type="Pfam" id="PF02537">
    <property type="entry name" value="CRCB"/>
    <property type="match status" value="1"/>
</dbReference>
<keyword evidence="8" id="KW-0407">Ion channel</keyword>
<comment type="caution">
    <text evidence="12">The sequence shown here is derived from an EMBL/GenBank/DDBJ whole genome shotgun (WGS) entry which is preliminary data.</text>
</comment>
<evidence type="ECO:0000256" key="1">
    <source>
        <dbReference type="ARBA" id="ARBA00004651"/>
    </source>
</evidence>
<evidence type="ECO:0000256" key="2">
    <source>
        <dbReference type="ARBA" id="ARBA00022475"/>
    </source>
</evidence>
<evidence type="ECO:0000313" key="13">
    <source>
        <dbReference type="Proteomes" id="UP000011885"/>
    </source>
</evidence>
<gene>
    <name evidence="12" type="primary">crcB</name>
    <name evidence="12" type="ORF">RSSM_00450</name>
</gene>
<dbReference type="EMBL" id="ANOH01000045">
    <property type="protein sequence ID" value="EMI58090.1"/>
    <property type="molecule type" value="Genomic_DNA"/>
</dbReference>
<feature type="transmembrane region" description="Helical" evidence="11">
    <location>
        <begin position="44"/>
        <end position="67"/>
    </location>
</feature>
<evidence type="ECO:0000256" key="4">
    <source>
        <dbReference type="ARBA" id="ARBA00022692"/>
    </source>
</evidence>
<keyword evidence="6" id="KW-0406">Ion transport</keyword>
<reference evidence="12 13" key="1">
    <citation type="journal article" date="2013" name="Mar. Genomics">
        <title>Expression of sulfatases in Rhodopirellula baltica and the diversity of sulfatases in the genus Rhodopirellula.</title>
        <authorList>
            <person name="Wegner C.E."/>
            <person name="Richter-Heitmann T."/>
            <person name="Klindworth A."/>
            <person name="Klockow C."/>
            <person name="Richter M."/>
            <person name="Achstetter T."/>
            <person name="Glockner F.O."/>
            <person name="Harder J."/>
        </authorList>
    </citation>
    <scope>NUCLEOTIDE SEQUENCE [LARGE SCALE GENOMIC DNA]</scope>
    <source>
        <strain evidence="12 13">SM41</strain>
    </source>
</reference>
<evidence type="ECO:0000256" key="8">
    <source>
        <dbReference type="ARBA" id="ARBA00023303"/>
    </source>
</evidence>
<evidence type="ECO:0000313" key="12">
    <source>
        <dbReference type="EMBL" id="EMI58090.1"/>
    </source>
</evidence>